<comment type="caution">
    <text evidence="2">The sequence shown here is derived from an EMBL/GenBank/DDBJ whole genome shotgun (WGS) entry which is preliminary data.</text>
</comment>
<organism evidence="2 3">
    <name type="scientific">Symbiodinium necroappetens</name>
    <dbReference type="NCBI Taxonomy" id="1628268"/>
    <lineage>
        <taxon>Eukaryota</taxon>
        <taxon>Sar</taxon>
        <taxon>Alveolata</taxon>
        <taxon>Dinophyceae</taxon>
        <taxon>Suessiales</taxon>
        <taxon>Symbiodiniaceae</taxon>
        <taxon>Symbiodinium</taxon>
    </lineage>
</organism>
<keyword evidence="1" id="KW-0175">Coiled coil</keyword>
<evidence type="ECO:0000313" key="2">
    <source>
        <dbReference type="EMBL" id="CAE7603691.1"/>
    </source>
</evidence>
<evidence type="ECO:0000256" key="1">
    <source>
        <dbReference type="SAM" id="Coils"/>
    </source>
</evidence>
<sequence length="1368" mass="154473">WGRAQLTPGEYEEAVASLWKDADPQAQQVLRACGIEPPDEEEPDPRTVLHRYLARYKSITQQHRSLVAKKAQLQLRADKIKAQFEKAVQDLADVSKEIEQAESHLVKVQTQVQTQLKEAEPPKVQDLQGLLKNAGVTLTDDQHVALSAYIQTMTQPKIDEEMLDLGEGWLRESFPPDMFNMNRAESGQDTNPSFGPSRTSRAGQRRLLVHIQGPDYSRAEQRSFGNQKCRRLPAFEQEQTVLKYEQPTPGEGQTYQVCDLCKVEPGNKVTISQEWQTALWVAEKQVVTRIQPLVQSPILTRYAGAAYSLRQKPWGWCCKACENWVFNQEQCSELQSGFSGVAQVWPQLSEAALTGPRYFPVDFEPWEEGEPRVTQEGDRAKAEEMVCKASASITGVMTSAREFNAPTQTRNTWCQGQGTTWQAPVQTCWAVSSIKRSRFPKRPVAPKKEVTLSENPEPKAPTRQDWCQLSNILVQQPQYCMKAKEAALLSWIERFESFLVPGSLGYWVANRIPECLAVDEEDTIGILAGIEDIKMQGAVKPKEDCCHILQANITSYRSEIRQWLVSNQWHFACLQETHQVESATDAMTSSLRAVALEPWVLPAEQTPGGSTGGLVSMSRSNYQTRFLHKHGELGKGFVFSGIRFHGWELAIGNLYLESGVGPGGGVNPSLLAALALFLQELRIPWIVVGLLAPLEATTSQGSSIDFGVVCAKLAGCVSVVTEWNVPFKPHAALLFTVHKTGASLPVPQPPKFVEAPGENQGDSGEQDTSEVVAMFEPPSQREQDVQWGRVMARLEADLQMNGKGRGWCFPVKREPLVEPTAPDKAWQGGKVAYWDRIQLWIQQRQERPLKPSQVRLFIRQLQHVQHMWEPEDQSKAEFLRTELENFVIGHPTNLTLVQTVIANAKEAAREWRNSQQEGYQSWLQGAVEGGMRGLYKSLKKPENIQADNSPEDHILFEELRHKAAEELRQVALVAEAFRTWEATGVMPEAATMYPMHDERARQYQLSAPWDRAVKNHSSLEVVEPIWQGPPQCHVDLYIDDTGFDLVHSDPKQCAKMAYHVWQEDGDPTIRDIHRDLGIDSGSTEYVLEQANTKHEDPAFVIINQHFRFFHQLLVKWNQGHFAEVEASWRFWYKRIMHHKEPWRIVVGPIGAAICYLKALGWTAASLTVWRAGGEEFHILDRASLHKLSFNLKQACDRWRWKALSQSEAGSSLEAGVQWQAPGKARKKLKGLRNKALVVVWQGAIRHGSGAWCARCDQEASLQHVMWDCSWWRDNQQALQESGFFLQPHFEVMTWGVIAFKILGDEIQVIGSASGPMECEQTVFRAEAQALVYLVDKVQGHIEVTMDAKSVTKAVQRRQGWKSEDLLQP</sequence>
<gene>
    <name evidence="2" type="ORF">SNEC2469_LOCUS17265</name>
</gene>
<dbReference type="Proteomes" id="UP000601435">
    <property type="component" value="Unassembled WGS sequence"/>
</dbReference>
<dbReference type="EMBL" id="CAJNJA010028485">
    <property type="protein sequence ID" value="CAE7603691.1"/>
    <property type="molecule type" value="Genomic_DNA"/>
</dbReference>
<dbReference type="OrthoDB" id="446623at2759"/>
<dbReference type="SUPFAM" id="SSF56219">
    <property type="entry name" value="DNase I-like"/>
    <property type="match status" value="1"/>
</dbReference>
<feature type="non-terminal residue" evidence="2">
    <location>
        <position position="1368"/>
    </location>
</feature>
<accession>A0A812UWY2</accession>
<feature type="coiled-coil region" evidence="1">
    <location>
        <begin position="70"/>
        <end position="118"/>
    </location>
</feature>
<dbReference type="InterPro" id="IPR036691">
    <property type="entry name" value="Endo/exonu/phosph_ase_sf"/>
</dbReference>
<name>A0A812UWY2_9DINO</name>
<reference evidence="2" key="1">
    <citation type="submission" date="2021-02" db="EMBL/GenBank/DDBJ databases">
        <authorList>
            <person name="Dougan E. K."/>
            <person name="Rhodes N."/>
            <person name="Thang M."/>
            <person name="Chan C."/>
        </authorList>
    </citation>
    <scope>NUCLEOTIDE SEQUENCE</scope>
</reference>
<protein>
    <submittedName>
        <fullName evidence="2">Uncharacterized protein</fullName>
    </submittedName>
</protein>
<proteinExistence type="predicted"/>
<evidence type="ECO:0000313" key="3">
    <source>
        <dbReference type="Proteomes" id="UP000601435"/>
    </source>
</evidence>
<keyword evidence="3" id="KW-1185">Reference proteome</keyword>